<dbReference type="KEGG" id="sact:DMT42_34045"/>
<keyword evidence="1" id="KW-0812">Transmembrane</keyword>
<keyword evidence="1" id="KW-0472">Membrane</keyword>
<evidence type="ECO:0000256" key="1">
    <source>
        <dbReference type="SAM" id="Phobius"/>
    </source>
</evidence>
<gene>
    <name evidence="2" type="ORF">DMT42_34045</name>
</gene>
<evidence type="ECO:0000313" key="3">
    <source>
        <dbReference type="Proteomes" id="UP000247634"/>
    </source>
</evidence>
<dbReference type="EMBL" id="CP029788">
    <property type="protein sequence ID" value="AWT46806.1"/>
    <property type="molecule type" value="Genomic_DNA"/>
</dbReference>
<evidence type="ECO:0000313" key="2">
    <source>
        <dbReference type="EMBL" id="AWT46806.1"/>
    </source>
</evidence>
<protein>
    <submittedName>
        <fullName evidence="2">Uncharacterized protein</fullName>
    </submittedName>
</protein>
<keyword evidence="3" id="KW-1185">Reference proteome</keyword>
<proteinExistence type="predicted"/>
<organism evidence="2 3">
    <name type="scientific">Streptomyces actuosus</name>
    <dbReference type="NCBI Taxonomy" id="1885"/>
    <lineage>
        <taxon>Bacteria</taxon>
        <taxon>Bacillati</taxon>
        <taxon>Actinomycetota</taxon>
        <taxon>Actinomycetes</taxon>
        <taxon>Kitasatosporales</taxon>
        <taxon>Streptomycetaceae</taxon>
        <taxon>Streptomyces</taxon>
    </lineage>
</organism>
<feature type="transmembrane region" description="Helical" evidence="1">
    <location>
        <begin position="16"/>
        <end position="34"/>
    </location>
</feature>
<keyword evidence="1" id="KW-1133">Transmembrane helix</keyword>
<dbReference type="Proteomes" id="UP000247634">
    <property type="component" value="Chromosome"/>
</dbReference>
<accession>A0A2U9PAS1</accession>
<sequence length="84" mass="8900">MAACLADSSALVNVEATMAASSVSLLILATAVRARRSRSSSLPSASRSISYFGVEGVGLGDLRGVRLQRFHPPLDAVKARRDER</sequence>
<name>A0A2U9PAS1_STRAS</name>
<reference evidence="2 3" key="1">
    <citation type="submission" date="2018-06" db="EMBL/GenBank/DDBJ databases">
        <title>The complete genome sequence of a nosiheptide producer Streptomyces actuosus ATCC 25421: deducing the ability of producing a new class III lantibiotics.</title>
        <authorList>
            <person name="Liu W."/>
            <person name="Sun F."/>
            <person name="Hu Y."/>
        </authorList>
    </citation>
    <scope>NUCLEOTIDE SEQUENCE [LARGE SCALE GENOMIC DNA]</scope>
    <source>
        <strain evidence="2 3">ATCC 25421</strain>
    </source>
</reference>
<dbReference type="AlphaFoldDB" id="A0A2U9PAS1"/>